<accession>A0A101SGR7</accession>
<feature type="chain" id="PRO_5007106198" description="Secreted protein" evidence="1">
    <location>
        <begin position="26"/>
        <end position="165"/>
    </location>
</feature>
<dbReference type="AlphaFoldDB" id="A0A101SGR7"/>
<proteinExistence type="predicted"/>
<sequence>MRVKASATVLAATAALLVTAVPAHAGTFKVTSNCDVPWVSCSDEPELWEMYNSKALSTSGGSYTTSWAEFWGDVYDYDGTSEYQGSTLETYRYIFNSNGSGAAQYVKNNAGSMQNCSEVNNYRVYFNSGYGGHSQYIPHRDAYADCVWYDLDSTLKNNEASQHFA</sequence>
<evidence type="ECO:0000313" key="3">
    <source>
        <dbReference type="Proteomes" id="UP000053669"/>
    </source>
</evidence>
<gene>
    <name evidence="2" type="ORF">AQJ46_08960</name>
</gene>
<evidence type="ECO:0008006" key="4">
    <source>
        <dbReference type="Google" id="ProtNLM"/>
    </source>
</evidence>
<name>A0A101SGR7_9ACTN</name>
<organism evidence="2 3">
    <name type="scientific">Streptomyces canus</name>
    <dbReference type="NCBI Taxonomy" id="58343"/>
    <lineage>
        <taxon>Bacteria</taxon>
        <taxon>Bacillati</taxon>
        <taxon>Actinomycetota</taxon>
        <taxon>Actinomycetes</taxon>
        <taxon>Kitasatosporales</taxon>
        <taxon>Streptomycetaceae</taxon>
        <taxon>Streptomyces</taxon>
        <taxon>Streptomyces aurantiacus group</taxon>
    </lineage>
</organism>
<comment type="caution">
    <text evidence="2">The sequence shown here is derived from an EMBL/GenBank/DDBJ whole genome shotgun (WGS) entry which is preliminary data.</text>
</comment>
<dbReference type="STRING" id="58343.AQJ46_08960"/>
<dbReference type="Proteomes" id="UP000053669">
    <property type="component" value="Unassembled WGS sequence"/>
</dbReference>
<reference evidence="2 3" key="1">
    <citation type="submission" date="2015-10" db="EMBL/GenBank/DDBJ databases">
        <title>Draft genome sequence of Streptomyces canus DSM 40017, type strain for the species Streptomyces canus.</title>
        <authorList>
            <person name="Ruckert C."/>
            <person name="Winkler A."/>
            <person name="Kalinowski J."/>
            <person name="Kampfer P."/>
            <person name="Glaeser S."/>
        </authorList>
    </citation>
    <scope>NUCLEOTIDE SEQUENCE [LARGE SCALE GENOMIC DNA]</scope>
    <source>
        <strain evidence="2 3">DSM 40017</strain>
    </source>
</reference>
<dbReference type="EMBL" id="LMWU01000007">
    <property type="protein sequence ID" value="KUN73328.1"/>
    <property type="molecule type" value="Genomic_DNA"/>
</dbReference>
<keyword evidence="1" id="KW-0732">Signal</keyword>
<feature type="signal peptide" evidence="1">
    <location>
        <begin position="1"/>
        <end position="25"/>
    </location>
</feature>
<evidence type="ECO:0000256" key="1">
    <source>
        <dbReference type="SAM" id="SignalP"/>
    </source>
</evidence>
<evidence type="ECO:0000313" key="2">
    <source>
        <dbReference type="EMBL" id="KUN73328.1"/>
    </source>
</evidence>
<protein>
    <recommendedName>
        <fullName evidence="4">Secreted protein</fullName>
    </recommendedName>
</protein>